<dbReference type="Proteomes" id="UP000248259">
    <property type="component" value="Unassembled WGS sequence"/>
</dbReference>
<dbReference type="GO" id="GO:0022857">
    <property type="term" value="F:transmembrane transporter activity"/>
    <property type="evidence" value="ECO:0007669"/>
    <property type="project" value="UniProtKB-UniRule"/>
</dbReference>
<dbReference type="Pfam" id="PF04290">
    <property type="entry name" value="DctQ"/>
    <property type="match status" value="1"/>
</dbReference>
<evidence type="ECO:0000256" key="3">
    <source>
        <dbReference type="ARBA" id="ARBA00022475"/>
    </source>
</evidence>
<evidence type="ECO:0000313" key="11">
    <source>
        <dbReference type="EMBL" id="PZA15242.1"/>
    </source>
</evidence>
<feature type="transmembrane region" description="Helical" evidence="9">
    <location>
        <begin position="25"/>
        <end position="46"/>
    </location>
</feature>
<evidence type="ECO:0000256" key="2">
    <source>
        <dbReference type="ARBA" id="ARBA00022448"/>
    </source>
</evidence>
<keyword evidence="2 9" id="KW-0813">Transport</keyword>
<keyword evidence="12" id="KW-1185">Reference proteome</keyword>
<feature type="transmembrane region" description="Helical" evidence="9">
    <location>
        <begin position="138"/>
        <end position="157"/>
    </location>
</feature>
<evidence type="ECO:0000256" key="7">
    <source>
        <dbReference type="ARBA" id="ARBA00023136"/>
    </source>
</evidence>
<keyword evidence="7 9" id="KW-0472">Membrane</keyword>
<keyword evidence="3" id="KW-1003">Cell membrane</keyword>
<comment type="caution">
    <text evidence="11">The sequence shown here is derived from an EMBL/GenBank/DDBJ whole genome shotgun (WGS) entry which is preliminary data.</text>
</comment>
<comment type="function">
    <text evidence="9">Part of the tripartite ATP-independent periplasmic (TRAP) transport system.</text>
</comment>
<gene>
    <name evidence="11" type="ORF">DNK49_18025</name>
</gene>
<evidence type="ECO:0000256" key="8">
    <source>
        <dbReference type="ARBA" id="ARBA00038436"/>
    </source>
</evidence>
<comment type="similarity">
    <text evidence="8 9">Belongs to the TRAP transporter small permease family.</text>
</comment>
<dbReference type="AlphaFoldDB" id="A0A323UQE1"/>
<comment type="subcellular location">
    <subcellularLocation>
        <location evidence="1 9">Cell inner membrane</location>
        <topology evidence="1 9">Multi-pass membrane protein</topology>
    </subcellularLocation>
</comment>
<keyword evidence="5 9" id="KW-0812">Transmembrane</keyword>
<evidence type="ECO:0000259" key="10">
    <source>
        <dbReference type="Pfam" id="PF04290"/>
    </source>
</evidence>
<dbReference type="InterPro" id="IPR007387">
    <property type="entry name" value="TRAP_DctQ"/>
</dbReference>
<organism evidence="11 12">
    <name type="scientific">Parazoarcus communis SWub3 = DSM 12120</name>
    <dbReference type="NCBI Taxonomy" id="1121029"/>
    <lineage>
        <taxon>Bacteria</taxon>
        <taxon>Pseudomonadati</taxon>
        <taxon>Pseudomonadota</taxon>
        <taxon>Betaproteobacteria</taxon>
        <taxon>Rhodocyclales</taxon>
        <taxon>Zoogloeaceae</taxon>
        <taxon>Parazoarcus</taxon>
    </lineage>
</organism>
<name>A0A323UQE1_9RHOO</name>
<feature type="transmembrane region" description="Helical" evidence="9">
    <location>
        <begin position="98"/>
        <end position="118"/>
    </location>
</feature>
<feature type="transmembrane region" description="Helical" evidence="9">
    <location>
        <begin position="58"/>
        <end position="77"/>
    </location>
</feature>
<keyword evidence="6 9" id="KW-1133">Transmembrane helix</keyword>
<dbReference type="RefSeq" id="WP_110527728.1">
    <property type="nucleotide sequence ID" value="NZ_QKOE01000016.1"/>
</dbReference>
<evidence type="ECO:0000256" key="4">
    <source>
        <dbReference type="ARBA" id="ARBA00022519"/>
    </source>
</evidence>
<dbReference type="OrthoDB" id="6363908at2"/>
<evidence type="ECO:0000256" key="9">
    <source>
        <dbReference type="RuleBase" id="RU369079"/>
    </source>
</evidence>
<protein>
    <recommendedName>
        <fullName evidence="9">TRAP transporter small permease protein</fullName>
    </recommendedName>
</protein>
<proteinExistence type="inferred from homology"/>
<dbReference type="GO" id="GO:0005886">
    <property type="term" value="C:plasma membrane"/>
    <property type="evidence" value="ECO:0007669"/>
    <property type="project" value="UniProtKB-SubCell"/>
</dbReference>
<evidence type="ECO:0000256" key="6">
    <source>
        <dbReference type="ARBA" id="ARBA00022989"/>
    </source>
</evidence>
<keyword evidence="4 9" id="KW-0997">Cell inner membrane</keyword>
<feature type="domain" description="Tripartite ATP-independent periplasmic transporters DctQ component" evidence="10">
    <location>
        <begin position="34"/>
        <end position="162"/>
    </location>
</feature>
<accession>A0A323UQE1</accession>
<evidence type="ECO:0000256" key="5">
    <source>
        <dbReference type="ARBA" id="ARBA00022692"/>
    </source>
</evidence>
<dbReference type="InterPro" id="IPR055348">
    <property type="entry name" value="DctQ"/>
</dbReference>
<dbReference type="PANTHER" id="PTHR35011">
    <property type="entry name" value="2,3-DIKETO-L-GULONATE TRAP TRANSPORTER SMALL PERMEASE PROTEIN YIAM"/>
    <property type="match status" value="1"/>
</dbReference>
<evidence type="ECO:0000313" key="12">
    <source>
        <dbReference type="Proteomes" id="UP000248259"/>
    </source>
</evidence>
<reference evidence="11 12" key="1">
    <citation type="submission" date="2018-06" db="EMBL/GenBank/DDBJ databases">
        <title>Azoarcus communis strain SWub3 genome.</title>
        <authorList>
            <person name="Zorraquino Salvo V."/>
            <person name="Toubiana D."/>
            <person name="Blumwald E."/>
        </authorList>
    </citation>
    <scope>NUCLEOTIDE SEQUENCE [LARGE SCALE GENOMIC DNA]</scope>
    <source>
        <strain evidence="11 12">SWub3</strain>
    </source>
</reference>
<sequence length="165" mass="18641">MSIEVPPEARAGDEPVLPSYTLEQVLTGVVMGMIVLISLGNVIARYLTSQSFAATEEFSIALLIILSFLGSSTAFAFDRHISVGFFVERLPRGWRAAARWLSFIVTSALFGFIAFYAGRLTYDQYRFEETSPALGVPQWWYTVWMPTLAVLIVLRLMHTRLRRRA</sequence>
<evidence type="ECO:0000256" key="1">
    <source>
        <dbReference type="ARBA" id="ARBA00004429"/>
    </source>
</evidence>
<comment type="subunit">
    <text evidence="9">The complex comprises the extracytoplasmic solute receptor protein and the two transmembrane proteins.</text>
</comment>
<dbReference type="EMBL" id="QKOE01000016">
    <property type="protein sequence ID" value="PZA15242.1"/>
    <property type="molecule type" value="Genomic_DNA"/>
</dbReference>